<dbReference type="PROSITE" id="PS50977">
    <property type="entry name" value="HTH_TETR_2"/>
    <property type="match status" value="1"/>
</dbReference>
<keyword evidence="4" id="KW-0804">Transcription</keyword>
<dbReference type="GO" id="GO:0000976">
    <property type="term" value="F:transcription cis-regulatory region binding"/>
    <property type="evidence" value="ECO:0007669"/>
    <property type="project" value="TreeGrafter"/>
</dbReference>
<dbReference type="PANTHER" id="PTHR30055:SF241">
    <property type="entry name" value="TRANSCRIPTIONAL REGULATORY PROTEIN"/>
    <property type="match status" value="1"/>
</dbReference>
<dbReference type="InterPro" id="IPR050109">
    <property type="entry name" value="HTH-type_TetR-like_transc_reg"/>
</dbReference>
<keyword evidence="2" id="KW-0805">Transcription regulation</keyword>
<evidence type="ECO:0000256" key="3">
    <source>
        <dbReference type="ARBA" id="ARBA00023125"/>
    </source>
</evidence>
<dbReference type="InterPro" id="IPR001647">
    <property type="entry name" value="HTH_TetR"/>
</dbReference>
<dbReference type="FunFam" id="1.10.10.60:FF:000141">
    <property type="entry name" value="TetR family transcriptional regulator"/>
    <property type="match status" value="1"/>
</dbReference>
<dbReference type="InterPro" id="IPR039538">
    <property type="entry name" value="BetI_C"/>
</dbReference>
<feature type="DNA-binding region" description="H-T-H motif" evidence="5">
    <location>
        <begin position="31"/>
        <end position="50"/>
    </location>
</feature>
<dbReference type="InterPro" id="IPR036271">
    <property type="entry name" value="Tet_transcr_reg_TetR-rel_C_sf"/>
</dbReference>
<dbReference type="Pfam" id="PF13977">
    <property type="entry name" value="TetR_C_6"/>
    <property type="match status" value="1"/>
</dbReference>
<dbReference type="RefSeq" id="WP_141608038.1">
    <property type="nucleotide sequence ID" value="NZ_VIGC02000001.1"/>
</dbReference>
<organism evidence="7 8">
    <name type="scientific">Litorilinea aerophila</name>
    <dbReference type="NCBI Taxonomy" id="1204385"/>
    <lineage>
        <taxon>Bacteria</taxon>
        <taxon>Bacillati</taxon>
        <taxon>Chloroflexota</taxon>
        <taxon>Caldilineae</taxon>
        <taxon>Caldilineales</taxon>
        <taxon>Caldilineaceae</taxon>
        <taxon>Litorilinea</taxon>
    </lineage>
</organism>
<feature type="domain" description="HTH tetR-type" evidence="6">
    <location>
        <begin position="8"/>
        <end position="68"/>
    </location>
</feature>
<dbReference type="PROSITE" id="PS01081">
    <property type="entry name" value="HTH_TETR_1"/>
    <property type="match status" value="1"/>
</dbReference>
<name>A0A540VM58_9CHLR</name>
<evidence type="ECO:0000313" key="7">
    <source>
        <dbReference type="EMBL" id="TQE97828.1"/>
    </source>
</evidence>
<sequence>MSQPEERGTRREQILAAAMAVFARKGFDQASMDDIATEAGLSKGGVYWHFKSKEEMILAILDQLFQQDLARLAAVQGDGEPVMERLRRLLDFALEDVRRLADLQALSVSFYAAALFQEPVRQELRGYLRQYRALLEALIQQGIERGEFGDLSAQAAALAFMAQFEGLILLWMIDPEQIDLPAMAHYALTLLERAFRATSADTATSSTAALSS</sequence>
<dbReference type="Gene3D" id="1.10.10.60">
    <property type="entry name" value="Homeodomain-like"/>
    <property type="match status" value="1"/>
</dbReference>
<dbReference type="SUPFAM" id="SSF46689">
    <property type="entry name" value="Homeodomain-like"/>
    <property type="match status" value="1"/>
</dbReference>
<dbReference type="Gene3D" id="1.10.357.10">
    <property type="entry name" value="Tetracycline Repressor, domain 2"/>
    <property type="match status" value="1"/>
</dbReference>
<dbReference type="InterPro" id="IPR023772">
    <property type="entry name" value="DNA-bd_HTH_TetR-type_CS"/>
</dbReference>
<dbReference type="InParanoid" id="A0A540VM58"/>
<keyword evidence="1" id="KW-0678">Repressor</keyword>
<dbReference type="FunCoup" id="A0A540VM58">
    <property type="interactions" value="26"/>
</dbReference>
<dbReference type="Pfam" id="PF00440">
    <property type="entry name" value="TetR_N"/>
    <property type="match status" value="1"/>
</dbReference>
<dbReference type="Proteomes" id="UP000317371">
    <property type="component" value="Unassembled WGS sequence"/>
</dbReference>
<accession>A0A540VM58</accession>
<evidence type="ECO:0000256" key="1">
    <source>
        <dbReference type="ARBA" id="ARBA00022491"/>
    </source>
</evidence>
<dbReference type="PANTHER" id="PTHR30055">
    <property type="entry name" value="HTH-TYPE TRANSCRIPTIONAL REGULATOR RUTR"/>
    <property type="match status" value="1"/>
</dbReference>
<reference evidence="7 8" key="1">
    <citation type="submission" date="2019-06" db="EMBL/GenBank/DDBJ databases">
        <title>Genome sequence of Litorilinea aerophila BAA-2444.</title>
        <authorList>
            <person name="Maclea K.S."/>
            <person name="Maurais E.G."/>
            <person name="Iannazzi L.C."/>
        </authorList>
    </citation>
    <scope>NUCLEOTIDE SEQUENCE [LARGE SCALE GENOMIC DNA]</scope>
    <source>
        <strain evidence="7 8">ATCC BAA-2444</strain>
    </source>
</reference>
<evidence type="ECO:0000256" key="4">
    <source>
        <dbReference type="ARBA" id="ARBA00023163"/>
    </source>
</evidence>
<evidence type="ECO:0000256" key="5">
    <source>
        <dbReference type="PROSITE-ProRule" id="PRU00335"/>
    </source>
</evidence>
<dbReference type="GO" id="GO:0045892">
    <property type="term" value="P:negative regulation of DNA-templated transcription"/>
    <property type="evidence" value="ECO:0007669"/>
    <property type="project" value="UniProtKB-ARBA"/>
</dbReference>
<comment type="caution">
    <text evidence="7">The sequence shown here is derived from an EMBL/GenBank/DDBJ whole genome shotgun (WGS) entry which is preliminary data.</text>
</comment>
<keyword evidence="3 5" id="KW-0238">DNA-binding</keyword>
<proteinExistence type="predicted"/>
<gene>
    <name evidence="7" type="ORF">FKZ61_00140</name>
</gene>
<protein>
    <submittedName>
        <fullName evidence="7">TetR/AcrR family transcriptional regulator</fullName>
    </submittedName>
</protein>
<evidence type="ECO:0000256" key="2">
    <source>
        <dbReference type="ARBA" id="ARBA00023015"/>
    </source>
</evidence>
<evidence type="ECO:0000259" key="6">
    <source>
        <dbReference type="PROSITE" id="PS50977"/>
    </source>
</evidence>
<dbReference type="EMBL" id="VIGC01000001">
    <property type="protein sequence ID" value="TQE97828.1"/>
    <property type="molecule type" value="Genomic_DNA"/>
</dbReference>
<keyword evidence="8" id="KW-1185">Reference proteome</keyword>
<dbReference type="OrthoDB" id="163058at2"/>
<dbReference type="AlphaFoldDB" id="A0A540VM58"/>
<evidence type="ECO:0000313" key="8">
    <source>
        <dbReference type="Proteomes" id="UP000317371"/>
    </source>
</evidence>
<dbReference type="PRINTS" id="PR00455">
    <property type="entry name" value="HTHTETR"/>
</dbReference>
<dbReference type="SUPFAM" id="SSF48498">
    <property type="entry name" value="Tetracyclin repressor-like, C-terminal domain"/>
    <property type="match status" value="1"/>
</dbReference>
<dbReference type="InterPro" id="IPR009057">
    <property type="entry name" value="Homeodomain-like_sf"/>
</dbReference>
<dbReference type="GO" id="GO:0003700">
    <property type="term" value="F:DNA-binding transcription factor activity"/>
    <property type="evidence" value="ECO:0007669"/>
    <property type="project" value="TreeGrafter"/>
</dbReference>